<evidence type="ECO:0000259" key="10">
    <source>
        <dbReference type="PROSITE" id="PS50850"/>
    </source>
</evidence>
<keyword evidence="4" id="KW-1003">Cell membrane</keyword>
<feature type="transmembrane region" description="Helical" evidence="9">
    <location>
        <begin position="53"/>
        <end position="73"/>
    </location>
</feature>
<dbReference type="FunFam" id="1.20.1250.20:FF:000001">
    <property type="entry name" value="Dicarboxylate MFS transporter"/>
    <property type="match status" value="1"/>
</dbReference>
<dbReference type="PROSITE" id="PS00217">
    <property type="entry name" value="SUGAR_TRANSPORT_2"/>
    <property type="match status" value="1"/>
</dbReference>
<evidence type="ECO:0000256" key="9">
    <source>
        <dbReference type="SAM" id="Phobius"/>
    </source>
</evidence>
<dbReference type="EMBL" id="JTJL01000012">
    <property type="protein sequence ID" value="OBW95513.1"/>
    <property type="molecule type" value="Genomic_DNA"/>
</dbReference>
<dbReference type="InterPro" id="IPR011701">
    <property type="entry name" value="MFS"/>
</dbReference>
<dbReference type="Proteomes" id="UP000092649">
    <property type="component" value="Unassembled WGS sequence"/>
</dbReference>
<reference evidence="11 12" key="1">
    <citation type="submission" date="2014-11" db="EMBL/GenBank/DDBJ databases">
        <title>Pan-genome of Gallibacterium spp.</title>
        <authorList>
            <person name="Kudirkiene E."/>
            <person name="Bojesen A.M."/>
        </authorList>
    </citation>
    <scope>NUCLEOTIDE SEQUENCE [LARGE SCALE GENOMIC DNA]</scope>
    <source>
        <strain evidence="11 12">F150</strain>
    </source>
</reference>
<feature type="transmembrane region" description="Helical" evidence="9">
    <location>
        <begin position="85"/>
        <end position="113"/>
    </location>
</feature>
<keyword evidence="7 9" id="KW-1133">Transmembrane helix</keyword>
<name>A0A1A7P0L3_9PAST</name>
<dbReference type="PROSITE" id="PS50850">
    <property type="entry name" value="MFS"/>
    <property type="match status" value="1"/>
</dbReference>
<evidence type="ECO:0000256" key="1">
    <source>
        <dbReference type="ARBA" id="ARBA00004651"/>
    </source>
</evidence>
<feature type="transmembrane region" description="Helical" evidence="9">
    <location>
        <begin position="369"/>
        <end position="388"/>
    </location>
</feature>
<evidence type="ECO:0000256" key="2">
    <source>
        <dbReference type="ARBA" id="ARBA00008240"/>
    </source>
</evidence>
<dbReference type="SUPFAM" id="SSF103473">
    <property type="entry name" value="MFS general substrate transporter"/>
    <property type="match status" value="1"/>
</dbReference>
<evidence type="ECO:0000313" key="11">
    <source>
        <dbReference type="EMBL" id="OBW95513.1"/>
    </source>
</evidence>
<feature type="transmembrane region" description="Helical" evidence="9">
    <location>
        <begin position="182"/>
        <end position="201"/>
    </location>
</feature>
<feature type="transmembrane region" description="Helical" evidence="9">
    <location>
        <begin position="400"/>
        <end position="417"/>
    </location>
</feature>
<organism evidence="11 12">
    <name type="scientific">Gallibacterium salpingitidis</name>
    <dbReference type="NCBI Taxonomy" id="505341"/>
    <lineage>
        <taxon>Bacteria</taxon>
        <taxon>Pseudomonadati</taxon>
        <taxon>Pseudomonadota</taxon>
        <taxon>Gammaproteobacteria</taxon>
        <taxon>Pasteurellales</taxon>
        <taxon>Pasteurellaceae</taxon>
        <taxon>Gallibacterium</taxon>
    </lineage>
</organism>
<proteinExistence type="inferred from homology"/>
<comment type="caution">
    <text evidence="11">The sequence shown here is derived from an EMBL/GenBank/DDBJ whole genome shotgun (WGS) entry which is preliminary data.</text>
</comment>
<accession>A0A1A7P0L3</accession>
<dbReference type="PATRIC" id="fig|505341.3.peg.653"/>
<dbReference type="GO" id="GO:0005886">
    <property type="term" value="C:plasma membrane"/>
    <property type="evidence" value="ECO:0007669"/>
    <property type="project" value="UniProtKB-SubCell"/>
</dbReference>
<dbReference type="PANTHER" id="PTHR43528">
    <property type="entry name" value="ALPHA-KETOGLUTARATE PERMEASE"/>
    <property type="match status" value="1"/>
</dbReference>
<feature type="transmembrane region" description="Helical" evidence="9">
    <location>
        <begin position="119"/>
        <end position="137"/>
    </location>
</feature>
<evidence type="ECO:0000256" key="4">
    <source>
        <dbReference type="ARBA" id="ARBA00022475"/>
    </source>
</evidence>
<keyword evidence="3" id="KW-0813">Transport</keyword>
<dbReference type="InterPro" id="IPR005829">
    <property type="entry name" value="Sugar_transporter_CS"/>
</dbReference>
<comment type="subcellular location">
    <subcellularLocation>
        <location evidence="1">Cell membrane</location>
        <topology evidence="1">Multi-pass membrane protein</topology>
    </subcellularLocation>
</comment>
<evidence type="ECO:0000256" key="6">
    <source>
        <dbReference type="ARBA" id="ARBA00022847"/>
    </source>
</evidence>
<evidence type="ECO:0000256" key="3">
    <source>
        <dbReference type="ARBA" id="ARBA00022448"/>
    </source>
</evidence>
<feature type="transmembrane region" description="Helical" evidence="9">
    <location>
        <begin position="329"/>
        <end position="357"/>
    </location>
</feature>
<keyword evidence="12" id="KW-1185">Reference proteome</keyword>
<dbReference type="InterPro" id="IPR051084">
    <property type="entry name" value="H+-coupled_symporters"/>
</dbReference>
<dbReference type="InterPro" id="IPR020846">
    <property type="entry name" value="MFS_dom"/>
</dbReference>
<evidence type="ECO:0000256" key="7">
    <source>
        <dbReference type="ARBA" id="ARBA00022989"/>
    </source>
</evidence>
<dbReference type="InterPro" id="IPR036259">
    <property type="entry name" value="MFS_trans_sf"/>
</dbReference>
<protein>
    <submittedName>
        <fullName evidence="11">Citrate:proton symporter</fullName>
    </submittedName>
</protein>
<evidence type="ECO:0000256" key="8">
    <source>
        <dbReference type="ARBA" id="ARBA00023136"/>
    </source>
</evidence>
<dbReference type="Gene3D" id="1.20.1250.20">
    <property type="entry name" value="MFS general substrate transporter like domains"/>
    <property type="match status" value="2"/>
</dbReference>
<gene>
    <name evidence="11" type="ORF">QS62_03225</name>
</gene>
<dbReference type="GO" id="GO:0015293">
    <property type="term" value="F:symporter activity"/>
    <property type="evidence" value="ECO:0007669"/>
    <property type="project" value="UniProtKB-KW"/>
</dbReference>
<keyword evidence="5 9" id="KW-0812">Transmembrane</keyword>
<feature type="transmembrane region" description="Helical" evidence="9">
    <location>
        <begin position="304"/>
        <end position="323"/>
    </location>
</feature>
<comment type="similarity">
    <text evidence="2">Belongs to the major facilitator superfamily. Metabolite:H+ Symporter (MHS) family (TC 2.A.1.6) family.</text>
</comment>
<evidence type="ECO:0000256" key="5">
    <source>
        <dbReference type="ARBA" id="ARBA00022692"/>
    </source>
</evidence>
<feature type="domain" description="Major facilitator superfamily (MFS) profile" evidence="10">
    <location>
        <begin position="10"/>
        <end position="422"/>
    </location>
</feature>
<dbReference type="Pfam" id="PF07690">
    <property type="entry name" value="MFS_1"/>
    <property type="match status" value="1"/>
</dbReference>
<feature type="transmembrane region" description="Helical" evidence="9">
    <location>
        <begin position="235"/>
        <end position="255"/>
    </location>
</feature>
<feature type="transmembrane region" description="Helical" evidence="9">
    <location>
        <begin position="149"/>
        <end position="170"/>
    </location>
</feature>
<dbReference type="PANTHER" id="PTHR43528:SF7">
    <property type="entry name" value="MFS TRANSPORTER"/>
    <property type="match status" value="1"/>
</dbReference>
<keyword evidence="8 9" id="KW-0472">Membrane</keyword>
<keyword evidence="6" id="KW-0769">Symport</keyword>
<feature type="transmembrane region" description="Helical" evidence="9">
    <location>
        <begin position="275"/>
        <end position="292"/>
    </location>
</feature>
<feature type="transmembrane region" description="Helical" evidence="9">
    <location>
        <begin position="21"/>
        <end position="41"/>
    </location>
</feature>
<dbReference type="AlphaFoldDB" id="A0A1A7P0L3"/>
<sequence length="422" mass="45862">MKKEQKTGTTIAAASIGNALEWYDFSVFAFFAAYIGHGFFIDGDDTSALIKTFLVFAVGFIARPLGAIFLGLYGDRAGRKAALTLTIALMAIGTFIIAIAPPLAVIGVGAPILLLVGRVLQGFSAGGEIGGATAFLVESAPQDKKARYASWLQASMGLSNIIAALVGVTVTSLFSESEIQQWAWRIPFIIGLLIIPVGFYIRKNLDETEDFQVEQQKNKAHVPFITILREYPKHLILGFMFSILWTVCVYTLIIYMPTYYASPVIGLGFTKNEAFTASFIGNIFMVIICLVSGQLSDKLGVTKVLRFGTILLAVGSYPLLLWLHSEPVFSHLIIVHILFCVMVSIFAGTAPVALAMIYPVSIRSTGMSVSYNAAAIFFAGFTPALLTWATKEIHVLSPSLYLAFASVVALIAMQFMFKLNNK</sequence>
<evidence type="ECO:0000313" key="12">
    <source>
        <dbReference type="Proteomes" id="UP000092649"/>
    </source>
</evidence>